<feature type="transmembrane region" description="Helical" evidence="1">
    <location>
        <begin position="149"/>
        <end position="170"/>
    </location>
</feature>
<evidence type="ECO:0000256" key="1">
    <source>
        <dbReference type="SAM" id="Phobius"/>
    </source>
</evidence>
<dbReference type="RefSeq" id="WP_256162397.1">
    <property type="nucleotide sequence ID" value="NZ_BAABYW010000003.1"/>
</dbReference>
<reference evidence="2 3" key="1">
    <citation type="submission" date="2024-04" db="EMBL/GenBank/DDBJ databases">
        <title>Defined microbial consortia suppress multidrug-resistant proinflammatory Enterobacteriaceae via ecological control.</title>
        <authorList>
            <person name="Furuichi M."/>
            <person name="Kawaguchi T."/>
            <person name="Pust M."/>
            <person name="Yasuma K."/>
            <person name="Plichta D."/>
            <person name="Hasegawa N."/>
            <person name="Ohya T."/>
            <person name="Bhattarai S."/>
            <person name="Sasajima S."/>
            <person name="Aoto Y."/>
            <person name="Tuganbaev T."/>
            <person name="Yaginuma M."/>
            <person name="Ueda M."/>
            <person name="Okahashi N."/>
            <person name="Amafuji K."/>
            <person name="Kiridooshi Y."/>
            <person name="Sugita K."/>
            <person name="Strazar M."/>
            <person name="Skelly A."/>
            <person name="Suda W."/>
            <person name="Hattori M."/>
            <person name="Nakamoto N."/>
            <person name="Caballero S."/>
            <person name="Norman J."/>
            <person name="Olle B."/>
            <person name="Tanoue T."/>
            <person name="Arita M."/>
            <person name="Bucci V."/>
            <person name="Atarashi K."/>
            <person name="Xavier R."/>
            <person name="Honda K."/>
        </authorList>
    </citation>
    <scope>NUCLEOTIDE SEQUENCE [LARGE SCALE GENOMIC DNA]</scope>
    <source>
        <strain evidence="3">k04-0078-D8-1</strain>
    </source>
</reference>
<evidence type="ECO:0000313" key="3">
    <source>
        <dbReference type="Proteomes" id="UP001600943"/>
    </source>
</evidence>
<dbReference type="Proteomes" id="UP001600943">
    <property type="component" value="Unassembled WGS sequence"/>
</dbReference>
<sequence>MKFNTESPIFQFLGTMADHVLLNFLFLITCIPLVTIGAASSALYTITLRDAREEHGYLIGPYFNAFRENLKKGTTLFLLYFIVGAVLLFNYVFWLQMGSSISNIILIILTLVTALYLLSLSYAFPLNARFENTVKQTIKNALFIAMSNLKYTMVLLAILVVVLVLCYTTSICRVAMVLFGFSFVAYCQSFIINKIFKNYE</sequence>
<feature type="transmembrane region" description="Helical" evidence="1">
    <location>
        <begin position="176"/>
        <end position="196"/>
    </location>
</feature>
<proteinExistence type="predicted"/>
<keyword evidence="1" id="KW-0812">Transmembrane</keyword>
<keyword evidence="1" id="KW-1133">Transmembrane helix</keyword>
<evidence type="ECO:0000313" key="2">
    <source>
        <dbReference type="EMBL" id="GAA6412020.1"/>
    </source>
</evidence>
<feature type="transmembrane region" description="Helical" evidence="1">
    <location>
        <begin position="20"/>
        <end position="44"/>
    </location>
</feature>
<dbReference type="InterPro" id="IPR006938">
    <property type="entry name" value="DUF624"/>
</dbReference>
<keyword evidence="3" id="KW-1185">Reference proteome</keyword>
<name>A0ABQ0BKQ8_9FIRM</name>
<feature type="transmembrane region" description="Helical" evidence="1">
    <location>
        <begin position="76"/>
        <end position="95"/>
    </location>
</feature>
<dbReference type="EMBL" id="BAABYW010000003">
    <property type="protein sequence ID" value="GAA6412020.1"/>
    <property type="molecule type" value="Genomic_DNA"/>
</dbReference>
<protein>
    <submittedName>
        <fullName evidence="2">YesL family protein</fullName>
    </submittedName>
</protein>
<comment type="caution">
    <text evidence="2">The sequence shown here is derived from an EMBL/GenBank/DDBJ whole genome shotgun (WGS) entry which is preliminary data.</text>
</comment>
<keyword evidence="1" id="KW-0472">Membrane</keyword>
<dbReference type="Pfam" id="PF04854">
    <property type="entry name" value="DUF624"/>
    <property type="match status" value="1"/>
</dbReference>
<gene>
    <name evidence="2" type="ORF">K040078D81_61370</name>
</gene>
<feature type="transmembrane region" description="Helical" evidence="1">
    <location>
        <begin position="101"/>
        <end position="128"/>
    </location>
</feature>
<organism evidence="2 3">
    <name type="scientific">Blautia hominis</name>
    <dbReference type="NCBI Taxonomy" id="2025493"/>
    <lineage>
        <taxon>Bacteria</taxon>
        <taxon>Bacillati</taxon>
        <taxon>Bacillota</taxon>
        <taxon>Clostridia</taxon>
        <taxon>Lachnospirales</taxon>
        <taxon>Lachnospiraceae</taxon>
        <taxon>Blautia</taxon>
    </lineage>
</organism>
<accession>A0ABQ0BKQ8</accession>